<evidence type="ECO:0000313" key="8">
    <source>
        <dbReference type="Proteomes" id="UP000077755"/>
    </source>
</evidence>
<dbReference type="Pfam" id="PF02298">
    <property type="entry name" value="Cu_bind_like"/>
    <property type="match status" value="1"/>
</dbReference>
<dbReference type="GO" id="GO:0005886">
    <property type="term" value="C:plasma membrane"/>
    <property type="evidence" value="ECO:0007669"/>
    <property type="project" value="TreeGrafter"/>
</dbReference>
<reference evidence="7" key="1">
    <citation type="journal article" date="2016" name="Nat. Genet.">
        <title>A high-quality carrot genome assembly provides new insights into carotenoid accumulation and asterid genome evolution.</title>
        <authorList>
            <person name="Iorizzo M."/>
            <person name="Ellison S."/>
            <person name="Senalik D."/>
            <person name="Zeng P."/>
            <person name="Satapoomin P."/>
            <person name="Huang J."/>
            <person name="Bowman M."/>
            <person name="Iovene M."/>
            <person name="Sanseverino W."/>
            <person name="Cavagnaro P."/>
            <person name="Yildiz M."/>
            <person name="Macko-Podgorni A."/>
            <person name="Moranska E."/>
            <person name="Grzebelus E."/>
            <person name="Grzebelus D."/>
            <person name="Ashrafi H."/>
            <person name="Zheng Z."/>
            <person name="Cheng S."/>
            <person name="Spooner D."/>
            <person name="Van Deynze A."/>
            <person name="Simon P."/>
        </authorList>
    </citation>
    <scope>NUCLEOTIDE SEQUENCE</scope>
    <source>
        <tissue evidence="7">Leaf</tissue>
    </source>
</reference>
<feature type="signal peptide" evidence="5">
    <location>
        <begin position="1"/>
        <end position="27"/>
    </location>
</feature>
<keyword evidence="3" id="KW-1015">Disulfide bond</keyword>
<evidence type="ECO:0000256" key="3">
    <source>
        <dbReference type="ARBA" id="ARBA00023157"/>
    </source>
</evidence>
<dbReference type="GO" id="GO:0046872">
    <property type="term" value="F:metal ion binding"/>
    <property type="evidence" value="ECO:0007669"/>
    <property type="project" value="UniProtKB-KW"/>
</dbReference>
<dbReference type="PROSITE" id="PS51485">
    <property type="entry name" value="PHYTOCYANIN"/>
    <property type="match status" value="1"/>
</dbReference>
<keyword evidence="1" id="KW-0479">Metal-binding</keyword>
<keyword evidence="2" id="KW-0186">Copper</keyword>
<dbReference type="PROSITE" id="PS00196">
    <property type="entry name" value="COPPER_BLUE"/>
    <property type="match status" value="1"/>
</dbReference>
<dbReference type="SUPFAM" id="SSF49503">
    <property type="entry name" value="Cupredoxins"/>
    <property type="match status" value="1"/>
</dbReference>
<evidence type="ECO:0000256" key="1">
    <source>
        <dbReference type="ARBA" id="ARBA00022723"/>
    </source>
</evidence>
<organism evidence="7 8">
    <name type="scientific">Daucus carota subsp. sativus</name>
    <name type="common">Carrot</name>
    <dbReference type="NCBI Taxonomy" id="79200"/>
    <lineage>
        <taxon>Eukaryota</taxon>
        <taxon>Viridiplantae</taxon>
        <taxon>Streptophyta</taxon>
        <taxon>Embryophyta</taxon>
        <taxon>Tracheophyta</taxon>
        <taxon>Spermatophyta</taxon>
        <taxon>Magnoliopsida</taxon>
        <taxon>eudicotyledons</taxon>
        <taxon>Gunneridae</taxon>
        <taxon>Pentapetalae</taxon>
        <taxon>asterids</taxon>
        <taxon>campanulids</taxon>
        <taxon>Apiales</taxon>
        <taxon>Apiaceae</taxon>
        <taxon>Apioideae</taxon>
        <taxon>Scandiceae</taxon>
        <taxon>Daucinae</taxon>
        <taxon>Daucus</taxon>
        <taxon>Daucus sect. Daucus</taxon>
    </lineage>
</organism>
<reference evidence="7" key="2">
    <citation type="submission" date="2022-03" db="EMBL/GenBank/DDBJ databases">
        <title>Draft title - Genomic analysis of global carrot germplasm unveils the trajectory of domestication and the origin of high carotenoid orange carrot.</title>
        <authorList>
            <person name="Iorizzo M."/>
            <person name="Ellison S."/>
            <person name="Senalik D."/>
            <person name="Macko-Podgorni A."/>
            <person name="Grzebelus D."/>
            <person name="Bostan H."/>
            <person name="Rolling W."/>
            <person name="Curaba J."/>
            <person name="Simon P."/>
        </authorList>
    </citation>
    <scope>NUCLEOTIDE SEQUENCE</scope>
    <source>
        <tissue evidence="7">Leaf</tissue>
    </source>
</reference>
<keyword evidence="8" id="KW-1185">Reference proteome</keyword>
<proteinExistence type="predicted"/>
<evidence type="ECO:0000256" key="5">
    <source>
        <dbReference type="SAM" id="SignalP"/>
    </source>
</evidence>
<dbReference type="Proteomes" id="UP000077755">
    <property type="component" value="Chromosome 3"/>
</dbReference>
<dbReference type="InterPro" id="IPR039391">
    <property type="entry name" value="Phytocyanin-like"/>
</dbReference>
<dbReference type="PANTHER" id="PTHR33021:SF496">
    <property type="entry name" value="OS08G0482700 PROTEIN"/>
    <property type="match status" value="1"/>
</dbReference>
<dbReference type="FunFam" id="2.60.40.420:FF:000034">
    <property type="entry name" value="Cupredoxin superfamily protein"/>
    <property type="match status" value="1"/>
</dbReference>
<evidence type="ECO:0000256" key="4">
    <source>
        <dbReference type="ARBA" id="ARBA00023180"/>
    </source>
</evidence>
<dbReference type="GO" id="GO:0009055">
    <property type="term" value="F:electron transfer activity"/>
    <property type="evidence" value="ECO:0007669"/>
    <property type="project" value="InterPro"/>
</dbReference>
<dbReference type="InterPro" id="IPR008972">
    <property type="entry name" value="Cupredoxin"/>
</dbReference>
<dbReference type="CDD" id="cd13920">
    <property type="entry name" value="Stellacyanin"/>
    <property type="match status" value="1"/>
</dbReference>
<gene>
    <name evidence="7" type="ORF">DCAR_0312690</name>
</gene>
<dbReference type="PANTHER" id="PTHR33021">
    <property type="entry name" value="BLUE COPPER PROTEIN"/>
    <property type="match status" value="1"/>
</dbReference>
<sequence>MSSERFNIVLVLTVMVIATLHMQVSDAQNTHTVGDSTGWTIPPHPNTYKSWAASQTFAVGDNLVFNFPTGMHTAAEVTKDAYDACNTEKPIAVWANGPATVPLKSSGPHYYLCTLPGHCSAGQKLAITI</sequence>
<evidence type="ECO:0000256" key="2">
    <source>
        <dbReference type="ARBA" id="ARBA00023008"/>
    </source>
</evidence>
<dbReference type="Gene3D" id="2.60.40.420">
    <property type="entry name" value="Cupredoxins - blue copper proteins"/>
    <property type="match status" value="1"/>
</dbReference>
<accession>A0AAF1AUW9</accession>
<protein>
    <recommendedName>
        <fullName evidence="6">Phytocyanin domain-containing protein</fullName>
    </recommendedName>
</protein>
<evidence type="ECO:0000259" key="6">
    <source>
        <dbReference type="PROSITE" id="PS51485"/>
    </source>
</evidence>
<dbReference type="InterPro" id="IPR028871">
    <property type="entry name" value="BlueCu_1_BS"/>
</dbReference>
<evidence type="ECO:0000313" key="7">
    <source>
        <dbReference type="EMBL" id="WOG93406.1"/>
    </source>
</evidence>
<feature type="domain" description="Phytocyanin" evidence="6">
    <location>
        <begin position="29"/>
        <end position="129"/>
    </location>
</feature>
<keyword evidence="4" id="KW-0325">Glycoprotein</keyword>
<name>A0AAF1AUW9_DAUCS</name>
<dbReference type="EMBL" id="CP093345">
    <property type="protein sequence ID" value="WOG93406.1"/>
    <property type="molecule type" value="Genomic_DNA"/>
</dbReference>
<dbReference type="InterPro" id="IPR003245">
    <property type="entry name" value="Phytocyanin_dom"/>
</dbReference>
<dbReference type="AlphaFoldDB" id="A0AAF1AUW9"/>
<keyword evidence="5" id="KW-0732">Signal</keyword>
<feature type="chain" id="PRO_5042010445" description="Phytocyanin domain-containing protein" evidence="5">
    <location>
        <begin position="28"/>
        <end position="129"/>
    </location>
</feature>